<feature type="region of interest" description="Disordered" evidence="1">
    <location>
        <begin position="209"/>
        <end position="270"/>
    </location>
</feature>
<evidence type="ECO:0000256" key="2">
    <source>
        <dbReference type="SAM" id="Phobius"/>
    </source>
</evidence>
<proteinExistence type="predicted"/>
<name>A0A448K9K9_9ACTO</name>
<feature type="compositionally biased region" description="Gly residues" evidence="1">
    <location>
        <begin position="217"/>
        <end position="260"/>
    </location>
</feature>
<keyword evidence="5" id="KW-1185">Reference proteome</keyword>
<dbReference type="Pfam" id="PF13399">
    <property type="entry name" value="LytR_C"/>
    <property type="match status" value="1"/>
</dbReference>
<feature type="domain" description="LytR/CpsA/Psr regulator C-terminal" evidence="3">
    <location>
        <begin position="121"/>
        <end position="208"/>
    </location>
</feature>
<feature type="transmembrane region" description="Helical" evidence="2">
    <location>
        <begin position="44"/>
        <end position="65"/>
    </location>
</feature>
<accession>A0A448K9K9</accession>
<evidence type="ECO:0000259" key="3">
    <source>
        <dbReference type="Pfam" id="PF13399"/>
    </source>
</evidence>
<dbReference type="KEGG" id="asla:NCTC11923_00173"/>
<dbReference type="STRING" id="1278298.GCA_000428685_01064"/>
<gene>
    <name evidence="4" type="ORF">NCTC11923_00173</name>
</gene>
<dbReference type="EMBL" id="LR134363">
    <property type="protein sequence ID" value="VEG73567.1"/>
    <property type="molecule type" value="Genomic_DNA"/>
</dbReference>
<dbReference type="Gene3D" id="3.30.70.2390">
    <property type="match status" value="1"/>
</dbReference>
<dbReference type="Proteomes" id="UP000276899">
    <property type="component" value="Chromosome"/>
</dbReference>
<feature type="region of interest" description="Disordered" evidence="1">
    <location>
        <begin position="72"/>
        <end position="113"/>
    </location>
</feature>
<organism evidence="4 5">
    <name type="scientific">Actinomyces slackii</name>
    <dbReference type="NCBI Taxonomy" id="52774"/>
    <lineage>
        <taxon>Bacteria</taxon>
        <taxon>Bacillati</taxon>
        <taxon>Actinomycetota</taxon>
        <taxon>Actinomycetes</taxon>
        <taxon>Actinomycetales</taxon>
        <taxon>Actinomycetaceae</taxon>
        <taxon>Actinomyces</taxon>
    </lineage>
</organism>
<evidence type="ECO:0000313" key="5">
    <source>
        <dbReference type="Proteomes" id="UP000276899"/>
    </source>
</evidence>
<feature type="compositionally biased region" description="Low complexity" evidence="1">
    <location>
        <begin position="261"/>
        <end position="270"/>
    </location>
</feature>
<keyword evidence="2" id="KW-0812">Transmembrane</keyword>
<evidence type="ECO:0000256" key="1">
    <source>
        <dbReference type="SAM" id="MobiDB-lite"/>
    </source>
</evidence>
<dbReference type="AlphaFoldDB" id="A0A448K9K9"/>
<dbReference type="InterPro" id="IPR027381">
    <property type="entry name" value="LytR/CpsA/Psr_C"/>
</dbReference>
<feature type="compositionally biased region" description="Low complexity" evidence="1">
    <location>
        <begin position="98"/>
        <end position="113"/>
    </location>
</feature>
<keyword evidence="2" id="KW-0472">Membrane</keyword>
<keyword evidence="2" id="KW-1133">Transmembrane helix</keyword>
<protein>
    <recommendedName>
        <fullName evidence="3">LytR/CpsA/Psr regulator C-terminal domain-containing protein</fullName>
    </recommendedName>
</protein>
<reference evidence="4 5" key="1">
    <citation type="submission" date="2018-12" db="EMBL/GenBank/DDBJ databases">
        <authorList>
            <consortium name="Pathogen Informatics"/>
        </authorList>
    </citation>
    <scope>NUCLEOTIDE SEQUENCE [LARGE SCALE GENOMIC DNA]</scope>
    <source>
        <strain evidence="4 5">NCTC11923</strain>
    </source>
</reference>
<evidence type="ECO:0000313" key="4">
    <source>
        <dbReference type="EMBL" id="VEG73567.1"/>
    </source>
</evidence>
<sequence>MIGARYLGSVSSYHYPEDEFDVGEDDGPVPVGVHRAQVPRWRSWIPLLAILIIVPALGWGVVALIGGGSGGSGGSGGGQAASQAPAGGGTPTADGKASSEGSAAASPSATAEGSADLTMGITVHNGTTITGLAGRTGDRLTNSGFTAVTVSQGTYDASEPTATTIYYRGAEERATAEAVGKALGITELVEDTAATESNPIVVILREDFSESDSQDGGSQGGSQEGGSQGDSQGGGSQDGGSQGGSQEGGSQEGGAQGGSGQDSSEGNQGQ</sequence>